<evidence type="ECO:0000313" key="2">
    <source>
        <dbReference type="EMBL" id="KAF5310020.1"/>
    </source>
</evidence>
<feature type="compositionally biased region" description="Gly residues" evidence="1">
    <location>
        <begin position="352"/>
        <end position="363"/>
    </location>
</feature>
<feature type="compositionally biased region" description="Basic residues" evidence="1">
    <location>
        <begin position="139"/>
        <end position="154"/>
    </location>
</feature>
<feature type="compositionally biased region" description="Acidic residues" evidence="1">
    <location>
        <begin position="157"/>
        <end position="171"/>
    </location>
</feature>
<comment type="caution">
    <text evidence="2">The sequence shown here is derived from an EMBL/GenBank/DDBJ whole genome shotgun (WGS) entry which is preliminary data.</text>
</comment>
<accession>A0A8H5ASE6</accession>
<feature type="compositionally biased region" description="Polar residues" evidence="1">
    <location>
        <begin position="245"/>
        <end position="268"/>
    </location>
</feature>
<feature type="compositionally biased region" description="Basic and acidic residues" evidence="1">
    <location>
        <begin position="77"/>
        <end position="102"/>
    </location>
</feature>
<feature type="compositionally biased region" description="Polar residues" evidence="1">
    <location>
        <begin position="527"/>
        <end position="541"/>
    </location>
</feature>
<feature type="compositionally biased region" description="Acidic residues" evidence="1">
    <location>
        <begin position="807"/>
        <end position="826"/>
    </location>
</feature>
<dbReference type="AlphaFoldDB" id="A0A8H5ASE6"/>
<feature type="compositionally biased region" description="Gly residues" evidence="1">
    <location>
        <begin position="549"/>
        <end position="560"/>
    </location>
</feature>
<feature type="compositionally biased region" description="Basic and acidic residues" evidence="1">
    <location>
        <begin position="47"/>
        <end position="66"/>
    </location>
</feature>
<feature type="compositionally biased region" description="Low complexity" evidence="1">
    <location>
        <begin position="110"/>
        <end position="132"/>
    </location>
</feature>
<feature type="compositionally biased region" description="Basic and acidic residues" evidence="1">
    <location>
        <begin position="172"/>
        <end position="194"/>
    </location>
</feature>
<feature type="compositionally biased region" description="Low complexity" evidence="1">
    <location>
        <begin position="763"/>
        <end position="773"/>
    </location>
</feature>
<protein>
    <submittedName>
        <fullName evidence="2">Uncharacterized protein</fullName>
    </submittedName>
</protein>
<reference evidence="2 3" key="1">
    <citation type="journal article" date="2020" name="ISME J.">
        <title>Uncovering the hidden diversity of litter-decomposition mechanisms in mushroom-forming fungi.</title>
        <authorList>
            <person name="Floudas D."/>
            <person name="Bentzer J."/>
            <person name="Ahren D."/>
            <person name="Johansson T."/>
            <person name="Persson P."/>
            <person name="Tunlid A."/>
        </authorList>
    </citation>
    <scope>NUCLEOTIDE SEQUENCE [LARGE SCALE GENOMIC DNA]</scope>
    <source>
        <strain evidence="2 3">CBS 101986</strain>
    </source>
</reference>
<sequence>MPYSSANIREIVQRQINHHGDKDIKGPADFSDGAAGTRFDDDDDDPNMDRPYDPREQDLAFNERRHGYTTATANNREPQRGQREIEIDPELDDRSPRAHPEKLSLVPRYASASETAAAAAALRRPGAGTSTSGRGGRGAGRKKPAAGRGGKRKATAMDEDDDEDGEGEVDGEGDRDAQVDVEGGGERRGGDDRYYTGPSSYRTIPSGLSGLAAVSADLSLPHPSSQYHAHGASRGHNLNHDNLHLGQSHNQGHPHNANSLRPISNDRVSSLRDSHPYASSSYNNGGGGYGPSPNDYPGRMDMGSNKRQRTHSPPSGPPDVGMGMGAGAGAGGGMPISRPDRLYLPTQQPGSASGGSGSAGTGTGRYATRRQVAAQQQQDMASSSMHSRDDYSPLYPPSAGGGMVPLHSVQDPVSSSNGGGGAGRYRGDMGPPPAPPVTGVAPYSDSDRGSGSGRRYAGESSMYAPPHAPPANSFDISGLEWPTHEGGGAGGAGRGYNEGLGHGASGGGGGYGPGHGQGHASGLPGLDTSTQSWLDIFSNATGLPPPASAGGGANSYGGVGLSQQSTRRPPPPSAGIPNHNTGGGNGASSSSWDRGSGSGGASASAVPHNPLGGPSGINIASSSSSSSTRDDLAQIFGTSHIIKDIVKPNTGGGAGADRDHRPSTASSTSSSMSTATVRPAQGQARVPSPGQNEQGAGSGSGSAASPPPTGQNSSASNDAAPNGTRSANDTAGTNGDIEMASQPRGGSQMNGEPVRAPTPPPAAAGFVAPPLAVEATSSESNPPNGVGEVIGTSKLDKANGRNGDADATGDDTMDGVEDAEGSVEDA</sequence>
<dbReference type="OrthoDB" id="1898716at2759"/>
<dbReference type="Proteomes" id="UP000567179">
    <property type="component" value="Unassembled WGS sequence"/>
</dbReference>
<dbReference type="EMBL" id="JAACJJ010000058">
    <property type="protein sequence ID" value="KAF5310020.1"/>
    <property type="molecule type" value="Genomic_DNA"/>
</dbReference>
<gene>
    <name evidence="2" type="ORF">D9619_010163</name>
</gene>
<proteinExistence type="predicted"/>
<feature type="compositionally biased region" description="Low complexity" evidence="1">
    <location>
        <begin position="587"/>
        <end position="605"/>
    </location>
</feature>
<feature type="compositionally biased region" description="Gly residues" evidence="1">
    <location>
        <begin position="485"/>
        <end position="519"/>
    </location>
</feature>
<name>A0A8H5ASE6_9AGAR</name>
<feature type="region of interest" description="Disordered" evidence="1">
    <location>
        <begin position="220"/>
        <end position="826"/>
    </location>
</feature>
<organism evidence="2 3">
    <name type="scientific">Psilocybe cf. subviscida</name>
    <dbReference type="NCBI Taxonomy" id="2480587"/>
    <lineage>
        <taxon>Eukaryota</taxon>
        <taxon>Fungi</taxon>
        <taxon>Dikarya</taxon>
        <taxon>Basidiomycota</taxon>
        <taxon>Agaricomycotina</taxon>
        <taxon>Agaricomycetes</taxon>
        <taxon>Agaricomycetidae</taxon>
        <taxon>Agaricales</taxon>
        <taxon>Agaricineae</taxon>
        <taxon>Strophariaceae</taxon>
        <taxon>Psilocybe</taxon>
    </lineage>
</organism>
<evidence type="ECO:0000256" key="1">
    <source>
        <dbReference type="SAM" id="MobiDB-lite"/>
    </source>
</evidence>
<evidence type="ECO:0000313" key="3">
    <source>
        <dbReference type="Proteomes" id="UP000567179"/>
    </source>
</evidence>
<feature type="compositionally biased region" description="Low complexity" evidence="1">
    <location>
        <begin position="364"/>
        <end position="378"/>
    </location>
</feature>
<feature type="compositionally biased region" description="Gly residues" evidence="1">
    <location>
        <begin position="322"/>
        <end position="334"/>
    </location>
</feature>
<keyword evidence="3" id="KW-1185">Reference proteome</keyword>
<feature type="region of interest" description="Disordered" evidence="1">
    <location>
        <begin position="15"/>
        <end position="206"/>
    </location>
</feature>
<feature type="compositionally biased region" description="Low complexity" evidence="1">
    <location>
        <begin position="663"/>
        <end position="676"/>
    </location>
</feature>
<feature type="compositionally biased region" description="Polar residues" evidence="1">
    <location>
        <begin position="710"/>
        <end position="733"/>
    </location>
</feature>